<proteinExistence type="predicted"/>
<sequence>MELLSSFASTRRRRF</sequence>
<dbReference type="EMBL" id="GBXM01058318">
    <property type="protein sequence ID" value="JAH50259.1"/>
    <property type="molecule type" value="Transcribed_RNA"/>
</dbReference>
<organism evidence="1">
    <name type="scientific">Anguilla anguilla</name>
    <name type="common">European freshwater eel</name>
    <name type="synonym">Muraena anguilla</name>
    <dbReference type="NCBI Taxonomy" id="7936"/>
    <lineage>
        <taxon>Eukaryota</taxon>
        <taxon>Metazoa</taxon>
        <taxon>Chordata</taxon>
        <taxon>Craniata</taxon>
        <taxon>Vertebrata</taxon>
        <taxon>Euteleostomi</taxon>
        <taxon>Actinopterygii</taxon>
        <taxon>Neopterygii</taxon>
        <taxon>Teleostei</taxon>
        <taxon>Anguilliformes</taxon>
        <taxon>Anguillidae</taxon>
        <taxon>Anguilla</taxon>
    </lineage>
</organism>
<evidence type="ECO:0000313" key="1">
    <source>
        <dbReference type="EMBL" id="JAH50259.1"/>
    </source>
</evidence>
<reference evidence="1" key="2">
    <citation type="journal article" date="2015" name="Fish Shellfish Immunol.">
        <title>Early steps in the European eel (Anguilla anguilla)-Vibrio vulnificus interaction in the gills: Role of the RtxA13 toxin.</title>
        <authorList>
            <person name="Callol A."/>
            <person name="Pajuelo D."/>
            <person name="Ebbesson L."/>
            <person name="Teles M."/>
            <person name="MacKenzie S."/>
            <person name="Amaro C."/>
        </authorList>
    </citation>
    <scope>NUCLEOTIDE SEQUENCE</scope>
</reference>
<name>A0A0E9T9B7_ANGAN</name>
<accession>A0A0E9T9B7</accession>
<protein>
    <submittedName>
        <fullName evidence="1">Uncharacterized protein</fullName>
    </submittedName>
</protein>
<reference evidence="1" key="1">
    <citation type="submission" date="2014-11" db="EMBL/GenBank/DDBJ databases">
        <authorList>
            <person name="Amaro Gonzalez C."/>
        </authorList>
    </citation>
    <scope>NUCLEOTIDE SEQUENCE</scope>
</reference>